<feature type="domain" description="UspA" evidence="2">
    <location>
        <begin position="149"/>
        <end position="288"/>
    </location>
</feature>
<dbReference type="PANTHER" id="PTHR46268">
    <property type="entry name" value="STRESS RESPONSE PROTEIN NHAX"/>
    <property type="match status" value="1"/>
</dbReference>
<comment type="caution">
    <text evidence="3">The sequence shown here is derived from an EMBL/GenBank/DDBJ whole genome shotgun (WGS) entry which is preliminary data.</text>
</comment>
<dbReference type="SUPFAM" id="SSF52402">
    <property type="entry name" value="Adenine nucleotide alpha hydrolases-like"/>
    <property type="match status" value="2"/>
</dbReference>
<dbReference type="Proteomes" id="UP000636010">
    <property type="component" value="Unassembled WGS sequence"/>
</dbReference>
<dbReference type="InterPro" id="IPR006016">
    <property type="entry name" value="UspA"/>
</dbReference>
<evidence type="ECO:0000313" key="4">
    <source>
        <dbReference type="Proteomes" id="UP000636010"/>
    </source>
</evidence>
<dbReference type="RefSeq" id="WP_188467516.1">
    <property type="nucleotide sequence ID" value="NZ_BAABHU010000018.1"/>
</dbReference>
<dbReference type="EMBL" id="BMEC01000018">
    <property type="protein sequence ID" value="GGC53687.1"/>
    <property type="molecule type" value="Genomic_DNA"/>
</dbReference>
<protein>
    <submittedName>
        <fullName evidence="3">Universal stress protein</fullName>
    </submittedName>
</protein>
<dbReference type="InterPro" id="IPR006015">
    <property type="entry name" value="Universal_stress_UspA"/>
</dbReference>
<dbReference type="Gene3D" id="3.40.50.620">
    <property type="entry name" value="HUPs"/>
    <property type="match status" value="2"/>
</dbReference>
<dbReference type="CDD" id="cd00293">
    <property type="entry name" value="USP-like"/>
    <property type="match status" value="2"/>
</dbReference>
<reference evidence="4" key="1">
    <citation type="journal article" date="2019" name="Int. J. Syst. Evol. Microbiol.">
        <title>The Global Catalogue of Microorganisms (GCM) 10K type strain sequencing project: providing services to taxonomists for standard genome sequencing and annotation.</title>
        <authorList>
            <consortium name="The Broad Institute Genomics Platform"/>
            <consortium name="The Broad Institute Genome Sequencing Center for Infectious Disease"/>
            <person name="Wu L."/>
            <person name="Ma J."/>
        </authorList>
    </citation>
    <scope>NUCLEOTIDE SEQUENCE [LARGE SCALE GENOMIC DNA]</scope>
    <source>
        <strain evidence="4">CGMCC 1.10832</strain>
    </source>
</reference>
<accession>A0ABQ1N4T5</accession>
<dbReference type="PANTHER" id="PTHR46268:SF6">
    <property type="entry name" value="UNIVERSAL STRESS PROTEIN UP12"/>
    <property type="match status" value="1"/>
</dbReference>
<dbReference type="PRINTS" id="PR01438">
    <property type="entry name" value="UNVRSLSTRESS"/>
</dbReference>
<gene>
    <name evidence="3" type="ORF">GCM10011506_44160</name>
</gene>
<evidence type="ECO:0000256" key="1">
    <source>
        <dbReference type="ARBA" id="ARBA00008791"/>
    </source>
</evidence>
<dbReference type="InterPro" id="IPR014729">
    <property type="entry name" value="Rossmann-like_a/b/a_fold"/>
</dbReference>
<organism evidence="3 4">
    <name type="scientific">Marivirga lumbricoides</name>
    <dbReference type="NCBI Taxonomy" id="1046115"/>
    <lineage>
        <taxon>Bacteria</taxon>
        <taxon>Pseudomonadati</taxon>
        <taxon>Bacteroidota</taxon>
        <taxon>Cytophagia</taxon>
        <taxon>Cytophagales</taxon>
        <taxon>Marivirgaceae</taxon>
        <taxon>Marivirga</taxon>
    </lineage>
</organism>
<feature type="domain" description="UspA" evidence="2">
    <location>
        <begin position="5"/>
        <end position="141"/>
    </location>
</feature>
<keyword evidence="4" id="KW-1185">Reference proteome</keyword>
<dbReference type="Pfam" id="PF00582">
    <property type="entry name" value="Usp"/>
    <property type="match status" value="2"/>
</dbReference>
<name>A0ABQ1N4T5_9BACT</name>
<evidence type="ECO:0000313" key="3">
    <source>
        <dbReference type="EMBL" id="GGC53687.1"/>
    </source>
</evidence>
<comment type="similarity">
    <text evidence="1">Belongs to the universal stress protein A family.</text>
</comment>
<sequence>MYKLERLLVALDLTEMDDILIQYTSIMAEHFQTEKVYFFHVANSFELPEEVKTTYPDLLAPTDESIQNVIEGNIEEQWKSGYSCEKVVELKEGNPTDQLLKWIDIKNVDMIVMGRKRNLKGSGVLPQKVTKVAHSSVLLVPDTVSQQLKTVVVPLDFSKHSKLAMDEAISLTQKTGAELKALNTYKVPLGFHKTGKSREEFAEIMKGHAEKDFEDFLSKNNFESQITCDFINDDDSPADTIFNYAKSKNADLIIMGSKGRTGLASILLGSVTEKVINYDADIPLMVIKEKEENMGFFKALLNI</sequence>
<proteinExistence type="inferred from homology"/>
<evidence type="ECO:0000259" key="2">
    <source>
        <dbReference type="Pfam" id="PF00582"/>
    </source>
</evidence>